<dbReference type="AlphaFoldDB" id="A0A7J9SGB6"/>
<dbReference type="PANTHER" id="PTHR43761:SF1">
    <property type="entry name" value="D-ISOMER SPECIFIC 2-HYDROXYACID DEHYDROGENASE CATALYTIC DOMAIN-CONTAINING PROTEIN-RELATED"/>
    <property type="match status" value="1"/>
</dbReference>
<dbReference type="PANTHER" id="PTHR43761">
    <property type="entry name" value="D-ISOMER SPECIFIC 2-HYDROXYACID DEHYDROGENASE FAMILY PROTEIN (AFU_ORTHOLOGUE AFUA_1G13630)"/>
    <property type="match status" value="1"/>
</dbReference>
<evidence type="ECO:0000259" key="6">
    <source>
        <dbReference type="Pfam" id="PF02826"/>
    </source>
</evidence>
<reference evidence="7 8" key="1">
    <citation type="submission" date="2020-08" db="EMBL/GenBank/DDBJ databases">
        <authorList>
            <person name="Seo M.-J."/>
        </authorList>
    </citation>
    <scope>NUCLEOTIDE SEQUENCE [LARGE SCALE GENOMIC DNA]</scope>
    <source>
        <strain evidence="7 8">MBLA0160</strain>
    </source>
</reference>
<dbReference type="Gene3D" id="3.40.50.720">
    <property type="entry name" value="NAD(P)-binding Rossmann-like Domain"/>
    <property type="match status" value="2"/>
</dbReference>
<dbReference type="InterPro" id="IPR043322">
    <property type="entry name" value="CtBP"/>
</dbReference>
<dbReference type="RefSeq" id="WP_185192361.1">
    <property type="nucleotide sequence ID" value="NZ_JACKXD010000002.1"/>
</dbReference>
<dbReference type="InterPro" id="IPR006140">
    <property type="entry name" value="D-isomer_DH_NAD-bd"/>
</dbReference>
<protein>
    <submittedName>
        <fullName evidence="7">C-terminal binding protein</fullName>
    </submittedName>
</protein>
<evidence type="ECO:0000256" key="4">
    <source>
        <dbReference type="RuleBase" id="RU003719"/>
    </source>
</evidence>
<proteinExistence type="inferred from homology"/>
<dbReference type="Pfam" id="PF02826">
    <property type="entry name" value="2-Hacid_dh_C"/>
    <property type="match status" value="1"/>
</dbReference>
<dbReference type="SUPFAM" id="SSF52283">
    <property type="entry name" value="Formate/glycerate dehydrogenase catalytic domain-like"/>
    <property type="match status" value="1"/>
</dbReference>
<dbReference type="GO" id="GO:0051287">
    <property type="term" value="F:NAD binding"/>
    <property type="evidence" value="ECO:0007669"/>
    <property type="project" value="InterPro"/>
</dbReference>
<comment type="similarity">
    <text evidence="1 4">Belongs to the D-isomer specific 2-hydroxyacid dehydrogenase family.</text>
</comment>
<evidence type="ECO:0000259" key="5">
    <source>
        <dbReference type="Pfam" id="PF00389"/>
    </source>
</evidence>
<evidence type="ECO:0000313" key="7">
    <source>
        <dbReference type="EMBL" id="MBB6646005.1"/>
    </source>
</evidence>
<evidence type="ECO:0000313" key="8">
    <source>
        <dbReference type="Proteomes" id="UP000546257"/>
    </source>
</evidence>
<evidence type="ECO:0000256" key="2">
    <source>
        <dbReference type="ARBA" id="ARBA00023002"/>
    </source>
</evidence>
<feature type="domain" description="D-isomer specific 2-hydroxyacid dehydrogenase catalytic" evidence="5">
    <location>
        <begin position="23"/>
        <end position="322"/>
    </location>
</feature>
<sequence length="329" mass="34662">MTTQSPVRVVHIDPHGFDDVAIERELFESAFESVEFVTVDTGGDAIAADVDRADVLLAHYAEVTAEAMDAVGCSVVTVYATGVDNVDVDAATERGTAVTNVPEYCNEEVGEHIVSLALALVRGLPQYDARTAAGGWDWDAVSPVRTASSLTFGFFAFGKKARAAADLAAAIGADVVAHDPYLDDEEIRAAGASPVSFDELVEGSDVLSVNAPLTPETQGLFDGSVFERMPADSILINTARGTLVDEAALVEALEEGPLYGAGLDVLATEPPRDDNPLLTRSDTVVTPHAAWFSPGAIRRLRERASEIGAAAYRGEAVDGVVNPEAFGNR</sequence>
<dbReference type="PROSITE" id="PS00671">
    <property type="entry name" value="D_2_HYDROXYACID_DH_3"/>
    <property type="match status" value="1"/>
</dbReference>
<gene>
    <name evidence="7" type="ORF">H5V44_06845</name>
</gene>
<dbReference type="EMBL" id="JACKXD010000002">
    <property type="protein sequence ID" value="MBB6646005.1"/>
    <property type="molecule type" value="Genomic_DNA"/>
</dbReference>
<dbReference type="Proteomes" id="UP000546257">
    <property type="component" value="Unassembled WGS sequence"/>
</dbReference>
<keyword evidence="8" id="KW-1185">Reference proteome</keyword>
<dbReference type="GO" id="GO:0003714">
    <property type="term" value="F:transcription corepressor activity"/>
    <property type="evidence" value="ECO:0007669"/>
    <property type="project" value="InterPro"/>
</dbReference>
<dbReference type="InterPro" id="IPR050418">
    <property type="entry name" value="D-iso_2-hydroxyacid_DH_PdxB"/>
</dbReference>
<evidence type="ECO:0000256" key="1">
    <source>
        <dbReference type="ARBA" id="ARBA00005854"/>
    </source>
</evidence>
<evidence type="ECO:0000256" key="3">
    <source>
        <dbReference type="ARBA" id="ARBA00023027"/>
    </source>
</evidence>
<dbReference type="PROSITE" id="PS00670">
    <property type="entry name" value="D_2_HYDROXYACID_DH_2"/>
    <property type="match status" value="1"/>
</dbReference>
<dbReference type="Pfam" id="PF00389">
    <property type="entry name" value="2-Hacid_dh"/>
    <property type="match status" value="1"/>
</dbReference>
<name>A0A7J9SGB6_9EURY</name>
<dbReference type="SUPFAM" id="SSF51735">
    <property type="entry name" value="NAD(P)-binding Rossmann-fold domains"/>
    <property type="match status" value="1"/>
</dbReference>
<dbReference type="GO" id="GO:0016616">
    <property type="term" value="F:oxidoreductase activity, acting on the CH-OH group of donors, NAD or NADP as acceptor"/>
    <property type="evidence" value="ECO:0007669"/>
    <property type="project" value="InterPro"/>
</dbReference>
<keyword evidence="3" id="KW-0520">NAD</keyword>
<dbReference type="InterPro" id="IPR036291">
    <property type="entry name" value="NAD(P)-bd_dom_sf"/>
</dbReference>
<accession>A0A7J9SGB6</accession>
<dbReference type="InterPro" id="IPR029753">
    <property type="entry name" value="D-isomer_DH_CS"/>
</dbReference>
<dbReference type="CDD" id="cd05299">
    <property type="entry name" value="CtBP_dh"/>
    <property type="match status" value="1"/>
</dbReference>
<dbReference type="InterPro" id="IPR006139">
    <property type="entry name" value="D-isomer_2_OHA_DH_cat_dom"/>
</dbReference>
<feature type="domain" description="D-isomer specific 2-hydroxyacid dehydrogenase NAD-binding" evidence="6">
    <location>
        <begin position="115"/>
        <end position="290"/>
    </location>
</feature>
<organism evidence="7 8">
    <name type="scientific">Halobellus ruber</name>
    <dbReference type="NCBI Taxonomy" id="2761102"/>
    <lineage>
        <taxon>Archaea</taxon>
        <taxon>Methanobacteriati</taxon>
        <taxon>Methanobacteriota</taxon>
        <taxon>Stenosarchaea group</taxon>
        <taxon>Halobacteria</taxon>
        <taxon>Halobacteriales</taxon>
        <taxon>Haloferacaceae</taxon>
        <taxon>Halobellus</taxon>
    </lineage>
</organism>
<comment type="caution">
    <text evidence="7">The sequence shown here is derived from an EMBL/GenBank/DDBJ whole genome shotgun (WGS) entry which is preliminary data.</text>
</comment>
<keyword evidence="2 4" id="KW-0560">Oxidoreductase</keyword>